<dbReference type="EC" id="2.3.1.199" evidence="10"/>
<evidence type="ECO:0000256" key="3">
    <source>
        <dbReference type="ARBA" id="ARBA00022679"/>
    </source>
</evidence>
<protein>
    <recommendedName>
        <fullName evidence="10">Elongation of very long chain fatty acids protein</fullName>
        <ecNumber evidence="10">2.3.1.199</ecNumber>
    </recommendedName>
    <alternativeName>
        <fullName evidence="10">Very-long-chain 3-oxoacyl-CoA synthase</fullName>
    </alternativeName>
</protein>
<evidence type="ECO:0000256" key="6">
    <source>
        <dbReference type="ARBA" id="ARBA00022989"/>
    </source>
</evidence>
<dbReference type="Pfam" id="PF01151">
    <property type="entry name" value="ELO"/>
    <property type="match status" value="1"/>
</dbReference>
<keyword evidence="7 10" id="KW-0443">Lipid metabolism</keyword>
<feature type="transmembrane region" description="Helical" evidence="10">
    <location>
        <begin position="69"/>
        <end position="88"/>
    </location>
</feature>
<dbReference type="EMBL" id="AP028910">
    <property type="protein sequence ID" value="BES91353.1"/>
    <property type="molecule type" value="Genomic_DNA"/>
</dbReference>
<keyword evidence="2 10" id="KW-0444">Lipid biosynthesis</keyword>
<keyword evidence="9 10" id="KW-0275">Fatty acid biosynthesis</keyword>
<evidence type="ECO:0000256" key="4">
    <source>
        <dbReference type="ARBA" id="ARBA00022692"/>
    </source>
</evidence>
<evidence type="ECO:0000313" key="11">
    <source>
        <dbReference type="EMBL" id="BES91353.1"/>
    </source>
</evidence>
<keyword evidence="5 10" id="KW-0276">Fatty acid metabolism</keyword>
<feature type="transmembrane region" description="Helical" evidence="10">
    <location>
        <begin position="165"/>
        <end position="185"/>
    </location>
</feature>
<evidence type="ECO:0000256" key="1">
    <source>
        <dbReference type="ARBA" id="ARBA00004141"/>
    </source>
</evidence>
<dbReference type="PANTHER" id="PTHR11157:SF113">
    <property type="entry name" value="ELONGATION OF VERY LONG CHAIN FATTY ACIDS PROTEIN"/>
    <property type="match status" value="1"/>
</dbReference>
<sequence>MASESWLEQFFPYLAQHLEETRDHVVSEWSLMDNPNIVLCIATGYLIFCKYIGPFLMKNRRPYSLKNTILVYNAIQILACIYFSYTIVNEGLYVLTTLNCDPEKFYHPRIPEVIYQLMFLKMLELIETVFFILRKKQSQVTGLHLYHHSTTFLFCWLALKYRGGLGMSTFALLNCLVHILMYTYYTIAALGSPEVQRAIQGFKRYITIIQMIQFTIVLILIARYVLSGCVKGGILALLFFPNVIIVFYMFYDFYNSTYNKKNK</sequence>
<dbReference type="InterPro" id="IPR002076">
    <property type="entry name" value="ELO_fam"/>
</dbReference>
<keyword evidence="6 10" id="KW-1133">Transmembrane helix</keyword>
<evidence type="ECO:0000256" key="10">
    <source>
        <dbReference type="RuleBase" id="RU361115"/>
    </source>
</evidence>
<evidence type="ECO:0000256" key="5">
    <source>
        <dbReference type="ARBA" id="ARBA00022832"/>
    </source>
</evidence>
<evidence type="ECO:0000313" key="12">
    <source>
        <dbReference type="Proteomes" id="UP001307889"/>
    </source>
</evidence>
<feature type="transmembrane region" description="Helical" evidence="10">
    <location>
        <begin position="205"/>
        <end position="226"/>
    </location>
</feature>
<proteinExistence type="inferred from homology"/>
<comment type="similarity">
    <text evidence="10">Belongs to the ELO family.</text>
</comment>
<evidence type="ECO:0000256" key="8">
    <source>
        <dbReference type="ARBA" id="ARBA00023136"/>
    </source>
</evidence>
<organism evidence="11 12">
    <name type="scientific">Nesidiocoris tenuis</name>
    <dbReference type="NCBI Taxonomy" id="355587"/>
    <lineage>
        <taxon>Eukaryota</taxon>
        <taxon>Metazoa</taxon>
        <taxon>Ecdysozoa</taxon>
        <taxon>Arthropoda</taxon>
        <taxon>Hexapoda</taxon>
        <taxon>Insecta</taxon>
        <taxon>Pterygota</taxon>
        <taxon>Neoptera</taxon>
        <taxon>Paraneoptera</taxon>
        <taxon>Hemiptera</taxon>
        <taxon>Heteroptera</taxon>
        <taxon>Panheteroptera</taxon>
        <taxon>Cimicomorpha</taxon>
        <taxon>Miridae</taxon>
        <taxon>Dicyphina</taxon>
        <taxon>Nesidiocoris</taxon>
    </lineage>
</organism>
<dbReference type="Proteomes" id="UP001307889">
    <property type="component" value="Chromosome 2"/>
</dbReference>
<accession>A0ABN7AH41</accession>
<reference evidence="11 12" key="1">
    <citation type="submission" date="2023-09" db="EMBL/GenBank/DDBJ databases">
        <title>Nesidiocoris tenuis whole genome shotgun sequence.</title>
        <authorList>
            <person name="Shibata T."/>
            <person name="Shimoda M."/>
            <person name="Kobayashi T."/>
            <person name="Uehara T."/>
        </authorList>
    </citation>
    <scope>NUCLEOTIDE SEQUENCE [LARGE SCALE GENOMIC DNA]</scope>
    <source>
        <strain evidence="11 12">Japan</strain>
    </source>
</reference>
<keyword evidence="4 10" id="KW-0812">Transmembrane</keyword>
<comment type="catalytic activity">
    <reaction evidence="10">
        <text>a very-long-chain acyl-CoA + malonyl-CoA + H(+) = a very-long-chain 3-oxoacyl-CoA + CO2 + CoA</text>
        <dbReference type="Rhea" id="RHEA:32727"/>
        <dbReference type="ChEBI" id="CHEBI:15378"/>
        <dbReference type="ChEBI" id="CHEBI:16526"/>
        <dbReference type="ChEBI" id="CHEBI:57287"/>
        <dbReference type="ChEBI" id="CHEBI:57384"/>
        <dbReference type="ChEBI" id="CHEBI:90725"/>
        <dbReference type="ChEBI" id="CHEBI:90736"/>
        <dbReference type="EC" id="2.3.1.199"/>
    </reaction>
</comment>
<gene>
    <name evidence="11" type="ORF">NTJ_04160</name>
</gene>
<evidence type="ECO:0000256" key="7">
    <source>
        <dbReference type="ARBA" id="ARBA00023098"/>
    </source>
</evidence>
<evidence type="ECO:0000256" key="2">
    <source>
        <dbReference type="ARBA" id="ARBA00022516"/>
    </source>
</evidence>
<dbReference type="PANTHER" id="PTHR11157">
    <property type="entry name" value="FATTY ACID ACYL TRANSFERASE-RELATED"/>
    <property type="match status" value="1"/>
</dbReference>
<feature type="transmembrane region" description="Helical" evidence="10">
    <location>
        <begin position="232"/>
        <end position="254"/>
    </location>
</feature>
<keyword evidence="12" id="KW-1185">Reference proteome</keyword>
<feature type="transmembrane region" description="Helical" evidence="10">
    <location>
        <begin position="36"/>
        <end position="57"/>
    </location>
</feature>
<evidence type="ECO:0000256" key="9">
    <source>
        <dbReference type="ARBA" id="ARBA00023160"/>
    </source>
</evidence>
<keyword evidence="3 10" id="KW-0808">Transferase</keyword>
<name>A0ABN7AH41_9HEMI</name>
<keyword evidence="8 10" id="KW-0472">Membrane</keyword>
<comment type="subcellular location">
    <subcellularLocation>
        <location evidence="1">Membrane</location>
        <topology evidence="1">Multi-pass membrane protein</topology>
    </subcellularLocation>
</comment>